<accession>A0AAW2HBX8</accession>
<reference evidence="1" key="1">
    <citation type="journal article" date="2024" name="Gigascience">
        <title>Chromosome-level genome of the poultry shaft louse Menopon gallinae provides insight into the host-switching and adaptive evolution of parasitic lice.</title>
        <authorList>
            <person name="Xu Y."/>
            <person name="Ma L."/>
            <person name="Liu S."/>
            <person name="Liang Y."/>
            <person name="Liu Q."/>
            <person name="He Z."/>
            <person name="Tian L."/>
            <person name="Duan Y."/>
            <person name="Cai W."/>
            <person name="Li H."/>
            <person name="Song F."/>
        </authorList>
    </citation>
    <scope>NUCLEOTIDE SEQUENCE</scope>
    <source>
        <strain evidence="1">Cailab_2023a</strain>
    </source>
</reference>
<dbReference type="Pfam" id="PF13489">
    <property type="entry name" value="Methyltransf_23"/>
    <property type="match status" value="1"/>
</dbReference>
<dbReference type="SUPFAM" id="SSF53335">
    <property type="entry name" value="S-adenosyl-L-methionine-dependent methyltransferases"/>
    <property type="match status" value="1"/>
</dbReference>
<name>A0AAW2HBX8_9NEOP</name>
<sequence>MQFDIAHEADNILEELHAKLENNNVDADNNNGKIKVVANGEAIIDGTKEKKPRGYDLISSFYCLHWIPNQRLALENIHKLLKPGGDALLVLLAKSPVFSLYDKLSGLATWKEYMQDVENFISPYHRSEDPLRDFLDLISDVGFETVKLECRERNYIFQSTSSLRNAIIAVNPFISRIPNHLHEQFITDCLKETEKMKLTELKNNGYKVTYKLLVAHLRRSPETMNATK</sequence>
<organism evidence="1">
    <name type="scientific">Menopon gallinae</name>
    <name type="common">poultry shaft louse</name>
    <dbReference type="NCBI Taxonomy" id="328185"/>
    <lineage>
        <taxon>Eukaryota</taxon>
        <taxon>Metazoa</taxon>
        <taxon>Ecdysozoa</taxon>
        <taxon>Arthropoda</taxon>
        <taxon>Hexapoda</taxon>
        <taxon>Insecta</taxon>
        <taxon>Pterygota</taxon>
        <taxon>Neoptera</taxon>
        <taxon>Paraneoptera</taxon>
        <taxon>Psocodea</taxon>
        <taxon>Troctomorpha</taxon>
        <taxon>Phthiraptera</taxon>
        <taxon>Amblycera</taxon>
        <taxon>Menoponidae</taxon>
        <taxon>Menopon</taxon>
    </lineage>
</organism>
<comment type="caution">
    <text evidence="1">The sequence shown here is derived from an EMBL/GenBank/DDBJ whole genome shotgun (WGS) entry which is preliminary data.</text>
</comment>
<evidence type="ECO:0000313" key="1">
    <source>
        <dbReference type="EMBL" id="KAL0267368.1"/>
    </source>
</evidence>
<proteinExistence type="predicted"/>
<evidence type="ECO:0008006" key="2">
    <source>
        <dbReference type="Google" id="ProtNLM"/>
    </source>
</evidence>
<dbReference type="Gene3D" id="3.40.50.150">
    <property type="entry name" value="Vaccinia Virus protein VP39"/>
    <property type="match status" value="1"/>
</dbReference>
<protein>
    <recommendedName>
        <fullName evidence="2">Juvenile hormone acid methyltransferase</fullName>
    </recommendedName>
</protein>
<dbReference type="InterPro" id="IPR029063">
    <property type="entry name" value="SAM-dependent_MTases_sf"/>
</dbReference>
<dbReference type="AlphaFoldDB" id="A0AAW2HBX8"/>
<gene>
    <name evidence="1" type="ORF">PYX00_009656</name>
</gene>
<dbReference type="EMBL" id="JARGDH010000005">
    <property type="protein sequence ID" value="KAL0267368.1"/>
    <property type="molecule type" value="Genomic_DNA"/>
</dbReference>